<name>A0AAD9SBT0_PHOAM</name>
<dbReference type="EMBL" id="JAUJFL010000004">
    <property type="protein sequence ID" value="KAK2604829.1"/>
    <property type="molecule type" value="Genomic_DNA"/>
</dbReference>
<evidence type="ECO:0000313" key="6">
    <source>
        <dbReference type="Proteomes" id="UP001265746"/>
    </source>
</evidence>
<dbReference type="InterPro" id="IPR012677">
    <property type="entry name" value="Nucleotide-bd_a/b_plait_sf"/>
</dbReference>
<dbReference type="GO" id="GO:0010494">
    <property type="term" value="C:cytoplasmic stress granule"/>
    <property type="evidence" value="ECO:0007669"/>
    <property type="project" value="TreeGrafter"/>
</dbReference>
<feature type="region of interest" description="Disordered" evidence="3">
    <location>
        <begin position="354"/>
        <end position="373"/>
    </location>
</feature>
<dbReference type="Gene3D" id="3.30.70.330">
    <property type="match status" value="1"/>
</dbReference>
<keyword evidence="6" id="KW-1185">Reference proteome</keyword>
<proteinExistence type="predicted"/>
<feature type="compositionally biased region" description="Basic residues" evidence="3">
    <location>
        <begin position="363"/>
        <end position="373"/>
    </location>
</feature>
<evidence type="ECO:0000259" key="4">
    <source>
        <dbReference type="PROSITE" id="PS50102"/>
    </source>
</evidence>
<evidence type="ECO:0000256" key="2">
    <source>
        <dbReference type="PROSITE-ProRule" id="PRU00176"/>
    </source>
</evidence>
<keyword evidence="1 2" id="KW-0694">RNA-binding</keyword>
<dbReference type="Proteomes" id="UP001265746">
    <property type="component" value="Unassembled WGS sequence"/>
</dbReference>
<sequence>MSTFNDTQLVTIDRAYFDTLVRRANFNREDILSSSDVSISRSEYDGLKQISAKYANLRQNLERGGVDGATIDLLSKDDATLKQQAAAPTPASARSNNETTALEASQSPGSRVLAAPKGSIGNDYKTYDVQSKAPARVHTLEVPNWVDEVAGDEDISVSGGGPVRNIQSQGCNKHTLSRPHYERQCARSIFLSKLPDNTTHADITQAIRGGQLLDIHLRPNDGTAAVSFLLAADARAFYDHVKRHDLYINQKRVEIRWNDRQFILPGHVASKIGVGATRNLVIRRCDPRFTEQEIRNDLDHIHNLVVIKVEFIGGSCYIKTNSVNNAMFAKTCMMSRAKYKGSKIDWDVDECDQPFAETPQPKPRQHTPIRKHGSGMANRFNLLDIEDDGDAFSSPEFGAAKKTMLAA</sequence>
<evidence type="ECO:0000256" key="3">
    <source>
        <dbReference type="SAM" id="MobiDB-lite"/>
    </source>
</evidence>
<dbReference type="GO" id="GO:0003729">
    <property type="term" value="F:mRNA binding"/>
    <property type="evidence" value="ECO:0007669"/>
    <property type="project" value="TreeGrafter"/>
</dbReference>
<organism evidence="5 6">
    <name type="scientific">Phomopsis amygdali</name>
    <name type="common">Fusicoccum amygdali</name>
    <dbReference type="NCBI Taxonomy" id="1214568"/>
    <lineage>
        <taxon>Eukaryota</taxon>
        <taxon>Fungi</taxon>
        <taxon>Dikarya</taxon>
        <taxon>Ascomycota</taxon>
        <taxon>Pezizomycotina</taxon>
        <taxon>Sordariomycetes</taxon>
        <taxon>Sordariomycetidae</taxon>
        <taxon>Diaporthales</taxon>
        <taxon>Diaporthaceae</taxon>
        <taxon>Diaporthe</taxon>
    </lineage>
</organism>
<dbReference type="CDD" id="cd12261">
    <property type="entry name" value="RRM1_3_MRN1"/>
    <property type="match status" value="1"/>
</dbReference>
<gene>
    <name evidence="5" type="ORF">N8I77_007727</name>
</gene>
<feature type="compositionally biased region" description="Polar residues" evidence="3">
    <location>
        <begin position="92"/>
        <end position="109"/>
    </location>
</feature>
<dbReference type="AlphaFoldDB" id="A0AAD9SBT0"/>
<protein>
    <recommendedName>
        <fullName evidence="4">RRM domain-containing protein</fullName>
    </recommendedName>
</protein>
<dbReference type="PANTHER" id="PTHR14089">
    <property type="entry name" value="PRE-MRNA-SPLICING FACTOR RBM22"/>
    <property type="match status" value="1"/>
</dbReference>
<feature type="region of interest" description="Disordered" evidence="3">
    <location>
        <begin position="82"/>
        <end position="117"/>
    </location>
</feature>
<dbReference type="InterPro" id="IPR039171">
    <property type="entry name" value="Cwc2/Slt11"/>
</dbReference>
<reference evidence="5" key="1">
    <citation type="submission" date="2023-06" db="EMBL/GenBank/DDBJ databases">
        <authorList>
            <person name="Noh H."/>
        </authorList>
    </citation>
    <scope>NUCLEOTIDE SEQUENCE</scope>
    <source>
        <strain evidence="5">DUCC20226</strain>
    </source>
</reference>
<dbReference type="InterPro" id="IPR000504">
    <property type="entry name" value="RRM_dom"/>
</dbReference>
<accession>A0AAD9SBT0</accession>
<dbReference type="GO" id="GO:0000398">
    <property type="term" value="P:mRNA splicing, via spliceosome"/>
    <property type="evidence" value="ECO:0007669"/>
    <property type="project" value="TreeGrafter"/>
</dbReference>
<feature type="domain" description="RRM" evidence="4">
    <location>
        <begin position="187"/>
        <end position="260"/>
    </location>
</feature>
<dbReference type="SUPFAM" id="SSF54928">
    <property type="entry name" value="RNA-binding domain, RBD"/>
    <property type="match status" value="1"/>
</dbReference>
<evidence type="ECO:0000256" key="1">
    <source>
        <dbReference type="ARBA" id="ARBA00022884"/>
    </source>
</evidence>
<dbReference type="PROSITE" id="PS50102">
    <property type="entry name" value="RRM"/>
    <property type="match status" value="1"/>
</dbReference>
<dbReference type="InterPro" id="IPR035979">
    <property type="entry name" value="RBD_domain_sf"/>
</dbReference>
<dbReference type="PANTHER" id="PTHR14089:SF14">
    <property type="entry name" value="RRM DOMAIN-CONTAINING PROTEIN"/>
    <property type="match status" value="1"/>
</dbReference>
<comment type="caution">
    <text evidence="5">The sequence shown here is derived from an EMBL/GenBank/DDBJ whole genome shotgun (WGS) entry which is preliminary data.</text>
</comment>
<evidence type="ECO:0000313" key="5">
    <source>
        <dbReference type="EMBL" id="KAK2604829.1"/>
    </source>
</evidence>